<evidence type="ECO:0000313" key="1">
    <source>
        <dbReference type="EMBL" id="QIS08792.1"/>
    </source>
</evidence>
<gene>
    <name evidence="1" type="ORF">F5544_04390</name>
</gene>
<organism evidence="1 2">
    <name type="scientific">Nocardia arthritidis</name>
    <dbReference type="NCBI Taxonomy" id="228602"/>
    <lineage>
        <taxon>Bacteria</taxon>
        <taxon>Bacillati</taxon>
        <taxon>Actinomycetota</taxon>
        <taxon>Actinomycetes</taxon>
        <taxon>Mycobacteriales</taxon>
        <taxon>Nocardiaceae</taxon>
        <taxon>Nocardia</taxon>
    </lineage>
</organism>
<name>A0A6G9Y6G3_9NOCA</name>
<dbReference type="Proteomes" id="UP000503540">
    <property type="component" value="Chromosome"/>
</dbReference>
<dbReference type="KEGG" id="nah:F5544_04390"/>
<dbReference type="EMBL" id="CP046172">
    <property type="protein sequence ID" value="QIS08792.1"/>
    <property type="molecule type" value="Genomic_DNA"/>
</dbReference>
<dbReference type="RefSeq" id="WP_167471984.1">
    <property type="nucleotide sequence ID" value="NZ_CP046172.1"/>
</dbReference>
<proteinExistence type="predicted"/>
<protein>
    <submittedName>
        <fullName evidence="1">Uncharacterized protein</fullName>
    </submittedName>
</protein>
<evidence type="ECO:0000313" key="2">
    <source>
        <dbReference type="Proteomes" id="UP000503540"/>
    </source>
</evidence>
<reference evidence="1 2" key="1">
    <citation type="journal article" date="2019" name="ACS Chem. Biol.">
        <title>Identification and Mobilization of a Cryptic Antibiotic Biosynthesis Gene Locus from a Human-Pathogenic Nocardia Isolate.</title>
        <authorList>
            <person name="Herisse M."/>
            <person name="Ishida K."/>
            <person name="Porter J.L."/>
            <person name="Howden B."/>
            <person name="Hertweck C."/>
            <person name="Stinear T.P."/>
            <person name="Pidot S.J."/>
        </authorList>
    </citation>
    <scope>NUCLEOTIDE SEQUENCE [LARGE SCALE GENOMIC DNA]</scope>
    <source>
        <strain evidence="1 2">AUSMDU00012717</strain>
    </source>
</reference>
<accession>A0A6G9Y6G3</accession>
<dbReference type="AlphaFoldDB" id="A0A6G9Y6G3"/>
<keyword evidence="2" id="KW-1185">Reference proteome</keyword>
<sequence>MPGLTAAATRLREWHAQLAPPGVLIVGLVLIAARPGRIPAPVRRYCDILAPLVAGAVYSIGWHESLVALEKRELAPCDLAAPLPPLRKRLALTDAAPRDAHKAAAQITESIAGLQETGVLQQL</sequence>